<evidence type="ECO:0000256" key="1">
    <source>
        <dbReference type="SAM" id="SignalP"/>
    </source>
</evidence>
<dbReference type="SUPFAM" id="SSF160574">
    <property type="entry name" value="BT0923-like"/>
    <property type="match status" value="1"/>
</dbReference>
<dbReference type="KEGG" id="est:DN752_18960"/>
<organism evidence="2 3">
    <name type="scientific">Echinicola strongylocentroti</name>
    <dbReference type="NCBI Taxonomy" id="1795355"/>
    <lineage>
        <taxon>Bacteria</taxon>
        <taxon>Pseudomonadati</taxon>
        <taxon>Bacteroidota</taxon>
        <taxon>Cytophagia</taxon>
        <taxon>Cytophagales</taxon>
        <taxon>Cyclobacteriaceae</taxon>
        <taxon>Echinicola</taxon>
    </lineage>
</organism>
<feature type="signal peptide" evidence="1">
    <location>
        <begin position="1"/>
        <end position="23"/>
    </location>
</feature>
<sequence>MQTMKKVTLILFLGMFVGGAAYAQEERVVLKKVSESEVPAEVVEAIKKDFPQSVVDQIKILPADGIDGWKVTDVQNTMSPNDEMSYYAIDFYGDGVSGEVLYDEDGNMIVYKKVITNEALPPSIRNHIGTTYSGWAFIKDKEVIKKTPNSATDVYTVVIKKGKEKKILHYDSAGNPLD</sequence>
<gene>
    <name evidence="2" type="ORF">DN752_18960</name>
</gene>
<feature type="chain" id="PRO_5016392744" description="Beta-lactamase-inhibitor-like PepSY-like domain-containing protein" evidence="1">
    <location>
        <begin position="24"/>
        <end position="178"/>
    </location>
</feature>
<accession>A0A2Z4IN82</accession>
<protein>
    <recommendedName>
        <fullName evidence="4">Beta-lactamase-inhibitor-like PepSY-like domain-containing protein</fullName>
    </recommendedName>
</protein>
<proteinExistence type="predicted"/>
<dbReference type="Proteomes" id="UP000248688">
    <property type="component" value="Chromosome"/>
</dbReference>
<dbReference type="OrthoDB" id="673686at2"/>
<evidence type="ECO:0008006" key="4">
    <source>
        <dbReference type="Google" id="ProtNLM"/>
    </source>
</evidence>
<keyword evidence="3" id="KW-1185">Reference proteome</keyword>
<name>A0A2Z4IN82_9BACT</name>
<dbReference type="AlphaFoldDB" id="A0A2Z4IN82"/>
<keyword evidence="1" id="KW-0732">Signal</keyword>
<dbReference type="Gene3D" id="3.10.450.360">
    <property type="match status" value="1"/>
</dbReference>
<evidence type="ECO:0000313" key="3">
    <source>
        <dbReference type="Proteomes" id="UP000248688"/>
    </source>
</evidence>
<dbReference type="EMBL" id="CP030041">
    <property type="protein sequence ID" value="AWW32046.1"/>
    <property type="molecule type" value="Genomic_DNA"/>
</dbReference>
<evidence type="ECO:0000313" key="2">
    <source>
        <dbReference type="EMBL" id="AWW32046.1"/>
    </source>
</evidence>
<reference evidence="2 3" key="1">
    <citation type="submission" date="2018-06" db="EMBL/GenBank/DDBJ databases">
        <title>Echinicola strongylocentroti sp. nov., isolated from a sea urchin Strongylocentrotus intermedius.</title>
        <authorList>
            <person name="Bae S.S."/>
        </authorList>
    </citation>
    <scope>NUCLEOTIDE SEQUENCE [LARGE SCALE GENOMIC DNA]</scope>
    <source>
        <strain evidence="2 3">MEBiC08714</strain>
    </source>
</reference>